<dbReference type="GO" id="GO:0047421">
    <property type="term" value="F:N-acyl-D-glutamate deacylase activity"/>
    <property type="evidence" value="ECO:0007669"/>
    <property type="project" value="UniProtKB-EC"/>
</dbReference>
<keyword evidence="2" id="KW-0378">Hydrolase</keyword>
<reference evidence="2 3" key="1">
    <citation type="submission" date="2015-02" db="EMBL/GenBank/DDBJ databases">
        <title>Draft genome sequences of ten Microbacterium spp. with emphasis on heavy metal contaminated environments.</title>
        <authorList>
            <person name="Corretto E."/>
        </authorList>
    </citation>
    <scope>NUCLEOTIDE SEQUENCE [LARGE SCALE GENOMIC DNA]</scope>
    <source>
        <strain evidence="2 3">ARN176</strain>
    </source>
</reference>
<dbReference type="InterPro" id="IPR011059">
    <property type="entry name" value="Metal-dep_hydrolase_composite"/>
</dbReference>
<dbReference type="PATRIC" id="fig|582680.6.peg.1458"/>
<dbReference type="RefSeq" id="WP_045271505.1">
    <property type="nucleotide sequence ID" value="NZ_JYIX01000031.1"/>
</dbReference>
<dbReference type="EMBL" id="JYIX01000031">
    <property type="protein sequence ID" value="KJL33985.1"/>
    <property type="molecule type" value="Genomic_DNA"/>
</dbReference>
<gene>
    <name evidence="2" type="ORF">RS86_01422</name>
</gene>
<protein>
    <submittedName>
        <fullName evidence="2">N-acyl-D-glutamate deacylase</fullName>
        <ecNumber evidence="2">3.5.1.82</ecNumber>
    </submittedName>
</protein>
<evidence type="ECO:0000313" key="3">
    <source>
        <dbReference type="Proteomes" id="UP000033740"/>
    </source>
</evidence>
<dbReference type="Pfam" id="PF07969">
    <property type="entry name" value="Amidohydro_3"/>
    <property type="match status" value="1"/>
</dbReference>
<dbReference type="InterPro" id="IPR032466">
    <property type="entry name" value="Metal_Hydrolase"/>
</dbReference>
<dbReference type="GO" id="GO:0005829">
    <property type="term" value="C:cytosol"/>
    <property type="evidence" value="ECO:0007669"/>
    <property type="project" value="TreeGrafter"/>
</dbReference>
<dbReference type="PANTHER" id="PTHR11647">
    <property type="entry name" value="HYDRANTOINASE/DIHYDROPYRIMIDINASE FAMILY MEMBER"/>
    <property type="match status" value="1"/>
</dbReference>
<proteinExistence type="predicted"/>
<dbReference type="SUPFAM" id="SSF51338">
    <property type="entry name" value="Composite domain of metallo-dependent hydrolases"/>
    <property type="match status" value="1"/>
</dbReference>
<evidence type="ECO:0000259" key="1">
    <source>
        <dbReference type="Pfam" id="PF07969"/>
    </source>
</evidence>
<dbReference type="GO" id="GO:0016812">
    <property type="term" value="F:hydrolase activity, acting on carbon-nitrogen (but not peptide) bonds, in cyclic amides"/>
    <property type="evidence" value="ECO:0007669"/>
    <property type="project" value="TreeGrafter"/>
</dbReference>
<feature type="domain" description="Amidohydrolase 3" evidence="1">
    <location>
        <begin position="52"/>
        <end position="516"/>
    </location>
</feature>
<dbReference type="Gene3D" id="3.30.1490.130">
    <property type="entry name" value="D-aminoacylase. Domain 3"/>
    <property type="match status" value="1"/>
</dbReference>
<dbReference type="SUPFAM" id="SSF51556">
    <property type="entry name" value="Metallo-dependent hydrolases"/>
    <property type="match status" value="1"/>
</dbReference>
<evidence type="ECO:0000313" key="2">
    <source>
        <dbReference type="EMBL" id="KJL33985.1"/>
    </source>
</evidence>
<name>A0A0F0LNZ3_9MICO</name>
<organism evidence="2 3">
    <name type="scientific">Microbacterium azadirachtae</name>
    <dbReference type="NCBI Taxonomy" id="582680"/>
    <lineage>
        <taxon>Bacteria</taxon>
        <taxon>Bacillati</taxon>
        <taxon>Actinomycetota</taxon>
        <taxon>Actinomycetes</taxon>
        <taxon>Micrococcales</taxon>
        <taxon>Microbacteriaceae</taxon>
        <taxon>Microbacterium</taxon>
    </lineage>
</organism>
<keyword evidence="3" id="KW-1185">Reference proteome</keyword>
<accession>A0A0F0LNZ3</accession>
<dbReference type="PANTHER" id="PTHR11647:SF1">
    <property type="entry name" value="COLLAPSIN RESPONSE MEDIATOR PROTEIN"/>
    <property type="match status" value="1"/>
</dbReference>
<dbReference type="AlphaFoldDB" id="A0A0F0LNZ3"/>
<dbReference type="Gene3D" id="3.20.20.140">
    <property type="entry name" value="Metal-dependent hydrolases"/>
    <property type="match status" value="1"/>
</dbReference>
<comment type="caution">
    <text evidence="2">The sequence shown here is derived from an EMBL/GenBank/DDBJ whole genome shotgun (WGS) entry which is preliminary data.</text>
</comment>
<dbReference type="Gene3D" id="2.30.40.10">
    <property type="entry name" value="Urease, subunit C, domain 1"/>
    <property type="match status" value="1"/>
</dbReference>
<dbReference type="EC" id="3.5.1.82" evidence="2"/>
<sequence>MAPASSAPTLLRHATVVDGTGTPRRTADVLLRGDRVQTIAPAGALIADECAEVWDAEGLVLAPGFIDMHAHSDLAVLADPSHVAKVGQGITTEVIGQDGIGYAPVDDTILDSVRRQIAGWNGHAELAIGWRDMAGYLDRLAQGTATNTAVLVPQGNLRLLTVGSGSRAATGSEIADMRTILADSLSAGAVGLSSGLTYVPGMYADTAELTALCEVVAAAGRFYAPHTRSYGAGALDAYAEVIGIARETGCALHLAHATLNFAPNAGAAPRFLELIDQALADGVDITMDSYPYLPGATTLVALLPSWIAAGGLDALRDRLAAGADRDALVQALDVDGCDGFHGERADWTLIQISGVGRPELAGLVGRTIAEIAASTGEEPVDAVIRILLADEFATGVLMHIGHEDNVQAIMRHPRHTGGSDGILVGDRPHPRSWGTFPRYLARYVRELGVLTLEEAVRHLSATPARRLRLADRGLVREGYAADLVLFDPERIQDRATFEQPRRTAAGMAGVWVNGRLAICDGERTESVSGRSLRATKEGTR</sequence>
<dbReference type="Proteomes" id="UP000033740">
    <property type="component" value="Unassembled WGS sequence"/>
</dbReference>
<dbReference type="STRING" id="582680.RS86_01422"/>
<dbReference type="CDD" id="cd01297">
    <property type="entry name" value="D-aminoacylase"/>
    <property type="match status" value="1"/>
</dbReference>
<dbReference type="InterPro" id="IPR050378">
    <property type="entry name" value="Metallo-dep_Hydrolases_sf"/>
</dbReference>
<dbReference type="InterPro" id="IPR013108">
    <property type="entry name" value="Amidohydro_3"/>
</dbReference>
<dbReference type="InterPro" id="IPR023100">
    <property type="entry name" value="D-aminoacylase_insert_dom_sf"/>
</dbReference>